<accession>A0A323TD44</accession>
<keyword evidence="8" id="KW-1185">Reference proteome</keyword>
<evidence type="ECO:0000256" key="4">
    <source>
        <dbReference type="ARBA" id="ARBA00022989"/>
    </source>
</evidence>
<dbReference type="NCBIfam" id="TIGR00350">
    <property type="entry name" value="lytR_cpsA_psr"/>
    <property type="match status" value="1"/>
</dbReference>
<keyword evidence="5" id="KW-0472">Membrane</keyword>
<comment type="caution">
    <text evidence="7">The sequence shown here is derived from an EMBL/GenBank/DDBJ whole genome shotgun (WGS) entry which is preliminary data.</text>
</comment>
<proteinExistence type="inferred from homology"/>
<sequence length="350" mass="39448">MVECRRFLSNGLIKKKECSFLTDLKRKDRKPKTPFKKFVKYTLFTLLGLLIIVGGVLGYMIYQVSSVANNSQENLERGEKSEFREEAVDPVNDPVSVMFLGLDSREDDLSGRTDAMIVATFNPHENSIKMVNIPRDSYVNIVGRESDDKINHAHAFGGVNMTIDTVEHLLDIPIDYVVSLNFTAFMEIVDTIGGVEVDVPMPISDTDNATYGTIEIEEGLQTLNGEEALAYARMRKQDPRGDLGRGDRQKDIIEAIINQSANFSTITRFNSLMDSLERNLSTNLTFGNMVSMHSYAGELDNIESLSFEGEDITTDGVYYYRLYDESKAEISRIFKEHLEISPNESVDVEE</sequence>
<dbReference type="PANTHER" id="PTHR33392">
    <property type="entry name" value="POLYISOPRENYL-TEICHOIC ACID--PEPTIDOGLYCAN TEICHOIC ACID TRANSFERASE TAGU"/>
    <property type="match status" value="1"/>
</dbReference>
<dbReference type="InterPro" id="IPR004474">
    <property type="entry name" value="LytR_CpsA_psr"/>
</dbReference>
<dbReference type="Proteomes" id="UP000248214">
    <property type="component" value="Unassembled WGS sequence"/>
</dbReference>
<evidence type="ECO:0000259" key="6">
    <source>
        <dbReference type="Pfam" id="PF03816"/>
    </source>
</evidence>
<comment type="similarity">
    <text evidence="1">Belongs to the LytR/CpsA/Psr (LCP) family.</text>
</comment>
<dbReference type="OrthoDB" id="27330at2"/>
<keyword evidence="2 5" id="KW-0812">Transmembrane</keyword>
<dbReference type="GO" id="GO:0071555">
    <property type="term" value="P:cell wall organization"/>
    <property type="evidence" value="ECO:0007669"/>
    <property type="project" value="UniProtKB-KW"/>
</dbReference>
<dbReference type="Gene3D" id="3.40.630.190">
    <property type="entry name" value="LCP protein"/>
    <property type="match status" value="1"/>
</dbReference>
<gene>
    <name evidence="7" type="ORF">CR194_12870</name>
</gene>
<dbReference type="PANTHER" id="PTHR33392:SF3">
    <property type="entry name" value="POLYISOPRENYL-TEICHOIC ACID--PEPTIDOGLYCAN TEICHOIC ACID TRANSFERASE TAGT"/>
    <property type="match status" value="1"/>
</dbReference>
<name>A0A323TD44_9BACI</name>
<dbReference type="AlphaFoldDB" id="A0A323TD44"/>
<reference evidence="7 8" key="1">
    <citation type="submission" date="2017-10" db="EMBL/GenBank/DDBJ databases">
        <title>Bacillus sp. nov., a halophilic bacterium isolated from a Keqin Lake.</title>
        <authorList>
            <person name="Wang H."/>
        </authorList>
    </citation>
    <scope>NUCLEOTIDE SEQUENCE [LARGE SCALE GENOMIC DNA]</scope>
    <source>
        <strain evidence="7 8">KQ-12</strain>
    </source>
</reference>
<keyword evidence="4 5" id="KW-1133">Transmembrane helix</keyword>
<evidence type="ECO:0000256" key="2">
    <source>
        <dbReference type="ARBA" id="ARBA00022692"/>
    </source>
</evidence>
<evidence type="ECO:0000256" key="1">
    <source>
        <dbReference type="ARBA" id="ARBA00006068"/>
    </source>
</evidence>
<dbReference type="Pfam" id="PF03816">
    <property type="entry name" value="LytR_cpsA_psr"/>
    <property type="match status" value="1"/>
</dbReference>
<evidence type="ECO:0000313" key="7">
    <source>
        <dbReference type="EMBL" id="PYZ92556.1"/>
    </source>
</evidence>
<feature type="domain" description="Cell envelope-related transcriptional attenuator" evidence="6">
    <location>
        <begin position="112"/>
        <end position="261"/>
    </location>
</feature>
<evidence type="ECO:0000256" key="5">
    <source>
        <dbReference type="SAM" id="Phobius"/>
    </source>
</evidence>
<feature type="transmembrane region" description="Helical" evidence="5">
    <location>
        <begin position="38"/>
        <end position="62"/>
    </location>
</feature>
<organism evidence="7 8">
    <name type="scientific">Salipaludibacillus keqinensis</name>
    <dbReference type="NCBI Taxonomy" id="2045207"/>
    <lineage>
        <taxon>Bacteria</taxon>
        <taxon>Bacillati</taxon>
        <taxon>Bacillota</taxon>
        <taxon>Bacilli</taxon>
        <taxon>Bacillales</taxon>
        <taxon>Bacillaceae</taxon>
    </lineage>
</organism>
<keyword evidence="3" id="KW-0735">Signal-anchor</keyword>
<evidence type="ECO:0000256" key="3">
    <source>
        <dbReference type="ARBA" id="ARBA00022968"/>
    </source>
</evidence>
<dbReference type="InterPro" id="IPR050922">
    <property type="entry name" value="LytR/CpsA/Psr_CW_biosynth"/>
</dbReference>
<evidence type="ECO:0000313" key="8">
    <source>
        <dbReference type="Proteomes" id="UP000248214"/>
    </source>
</evidence>
<protein>
    <submittedName>
        <fullName evidence="7">Transcriptional regulator</fullName>
    </submittedName>
</protein>
<dbReference type="EMBL" id="PDOD01000003">
    <property type="protein sequence ID" value="PYZ92556.1"/>
    <property type="molecule type" value="Genomic_DNA"/>
</dbReference>